<evidence type="ECO:0000313" key="5">
    <source>
        <dbReference type="Proteomes" id="UP000235371"/>
    </source>
</evidence>
<reference evidence="4 5" key="1">
    <citation type="submission" date="2016-04" db="EMBL/GenBank/DDBJ databases">
        <title>A degradative enzymes factory behind the ericoid mycorrhizal symbiosis.</title>
        <authorList>
            <consortium name="DOE Joint Genome Institute"/>
            <person name="Martino E."/>
            <person name="Morin E."/>
            <person name="Grelet G."/>
            <person name="Kuo A."/>
            <person name="Kohler A."/>
            <person name="Daghino S."/>
            <person name="Barry K."/>
            <person name="Choi C."/>
            <person name="Cichocki N."/>
            <person name="Clum A."/>
            <person name="Copeland A."/>
            <person name="Hainaut M."/>
            <person name="Haridas S."/>
            <person name="Labutti K."/>
            <person name="Lindquist E."/>
            <person name="Lipzen A."/>
            <person name="Khouja H.-R."/>
            <person name="Murat C."/>
            <person name="Ohm R."/>
            <person name="Olson A."/>
            <person name="Spatafora J."/>
            <person name="Veneault-Fourrey C."/>
            <person name="Henrissat B."/>
            <person name="Grigoriev I."/>
            <person name="Martin F."/>
            <person name="Perotto S."/>
        </authorList>
    </citation>
    <scope>NUCLEOTIDE SEQUENCE [LARGE SCALE GENOMIC DNA]</scope>
    <source>
        <strain evidence="4 5">E</strain>
    </source>
</reference>
<dbReference type="OrthoDB" id="2131701at2759"/>
<sequence length="293" mass="30290">MSKPYNYDQPGLEVGLPPAQPDHVGYQQSPYTQAASKEGPPYAGQSTPPPRICGLPTRTFWIVFALALLVVGAALGGGLGGGLAASHKAAHVPSASSSNTGTPQQQQSTSLSSSTATSTSTSSTSAPSTISPFSTSPGTYRIINILTDTAIDLLYGGTAKGTEIEAWEWDPHSTPSSYVHQAWLISAVSNNVVTIFNIASSSYLTAPSGLSSGQDPSNSTLAIIYGSGSTGSPGDSYSQFTIVKNSDNSISFQSVAYQTKVLDVAGGGTTNGNPIVVWEPNGGLNQRWRLLAS</sequence>
<dbReference type="InterPro" id="IPR000772">
    <property type="entry name" value="Ricin_B_lectin"/>
</dbReference>
<dbReference type="GeneID" id="36588248"/>
<keyword evidence="5" id="KW-1185">Reference proteome</keyword>
<dbReference type="InParanoid" id="A0A2J6TBU3"/>
<dbReference type="SUPFAM" id="SSF50370">
    <property type="entry name" value="Ricin B-like lectins"/>
    <property type="match status" value="1"/>
</dbReference>
<feature type="region of interest" description="Disordered" evidence="1">
    <location>
        <begin position="1"/>
        <end position="50"/>
    </location>
</feature>
<feature type="compositionally biased region" description="Low complexity" evidence="1">
    <location>
        <begin position="96"/>
        <end position="132"/>
    </location>
</feature>
<accession>A0A2J6TBU3</accession>
<protein>
    <submittedName>
        <fullName evidence="4">Carbohydrate-binding module family 13 protein</fullName>
    </submittedName>
</protein>
<proteinExistence type="predicted"/>
<dbReference type="Proteomes" id="UP000235371">
    <property type="component" value="Unassembled WGS sequence"/>
</dbReference>
<keyword evidence="2" id="KW-0812">Transmembrane</keyword>
<evidence type="ECO:0000256" key="2">
    <source>
        <dbReference type="SAM" id="Phobius"/>
    </source>
</evidence>
<name>A0A2J6TBU3_9HELO</name>
<feature type="transmembrane region" description="Helical" evidence="2">
    <location>
        <begin position="60"/>
        <end position="84"/>
    </location>
</feature>
<dbReference type="Gene3D" id="2.80.10.50">
    <property type="match status" value="1"/>
</dbReference>
<feature type="domain" description="Ricin B lectin" evidence="3">
    <location>
        <begin position="180"/>
        <end position="278"/>
    </location>
</feature>
<evidence type="ECO:0000259" key="3">
    <source>
        <dbReference type="Pfam" id="PF14200"/>
    </source>
</evidence>
<gene>
    <name evidence="4" type="ORF">K444DRAFT_612613</name>
</gene>
<feature type="compositionally biased region" description="Polar residues" evidence="1">
    <location>
        <begin position="26"/>
        <end position="35"/>
    </location>
</feature>
<dbReference type="EMBL" id="KZ613790">
    <property type="protein sequence ID" value="PMD60463.1"/>
    <property type="molecule type" value="Genomic_DNA"/>
</dbReference>
<evidence type="ECO:0000256" key="1">
    <source>
        <dbReference type="SAM" id="MobiDB-lite"/>
    </source>
</evidence>
<keyword evidence="2" id="KW-1133">Transmembrane helix</keyword>
<feature type="region of interest" description="Disordered" evidence="1">
    <location>
        <begin position="93"/>
        <end position="132"/>
    </location>
</feature>
<organism evidence="4 5">
    <name type="scientific">Hyaloscypha bicolor E</name>
    <dbReference type="NCBI Taxonomy" id="1095630"/>
    <lineage>
        <taxon>Eukaryota</taxon>
        <taxon>Fungi</taxon>
        <taxon>Dikarya</taxon>
        <taxon>Ascomycota</taxon>
        <taxon>Pezizomycotina</taxon>
        <taxon>Leotiomycetes</taxon>
        <taxon>Helotiales</taxon>
        <taxon>Hyaloscyphaceae</taxon>
        <taxon>Hyaloscypha</taxon>
        <taxon>Hyaloscypha bicolor</taxon>
    </lineage>
</organism>
<keyword evidence="2" id="KW-0472">Membrane</keyword>
<dbReference type="Pfam" id="PF14200">
    <property type="entry name" value="RicinB_lectin_2"/>
    <property type="match status" value="1"/>
</dbReference>
<evidence type="ECO:0000313" key="4">
    <source>
        <dbReference type="EMBL" id="PMD60463.1"/>
    </source>
</evidence>
<dbReference type="RefSeq" id="XP_024737367.1">
    <property type="nucleotide sequence ID" value="XM_024880171.1"/>
</dbReference>
<dbReference type="InterPro" id="IPR035992">
    <property type="entry name" value="Ricin_B-like_lectins"/>
</dbReference>
<dbReference type="PROSITE" id="PS50231">
    <property type="entry name" value="RICIN_B_LECTIN"/>
    <property type="match status" value="1"/>
</dbReference>
<dbReference type="AlphaFoldDB" id="A0A2J6TBU3"/>